<reference evidence="11 12" key="1">
    <citation type="submission" date="2017-07" db="EMBL/GenBank/DDBJ databases">
        <title>Leptospira spp. isolated from tropical soils.</title>
        <authorList>
            <person name="Thibeaux R."/>
            <person name="Iraola G."/>
            <person name="Ferres I."/>
            <person name="Bierque E."/>
            <person name="Girault D."/>
            <person name="Soupe-Gilbert M.-E."/>
            <person name="Picardeau M."/>
            <person name="Goarant C."/>
        </authorList>
    </citation>
    <scope>NUCLEOTIDE SEQUENCE [LARGE SCALE GENOMIC DNA]</scope>
    <source>
        <strain evidence="10 12">FH1-B-B1</strain>
        <strain evidence="9 11">FH1-B-C1</strain>
    </source>
</reference>
<dbReference type="UniPathway" id="UPA00098">
    <property type="reaction ID" value="UER00358"/>
</dbReference>
<dbReference type="AlphaFoldDB" id="A0A2M9ZQY4"/>
<proteinExistence type="inferred from homology"/>
<dbReference type="PANTHER" id="PTHR11986:SF18">
    <property type="entry name" value="ORNITHINE AMINOTRANSFERASE, MITOCHONDRIAL"/>
    <property type="match status" value="1"/>
</dbReference>
<evidence type="ECO:0000313" key="11">
    <source>
        <dbReference type="Proteomes" id="UP000231962"/>
    </source>
</evidence>
<dbReference type="PROSITE" id="PS00600">
    <property type="entry name" value="AA_TRANSFER_CLASS_3"/>
    <property type="match status" value="1"/>
</dbReference>
<dbReference type="OrthoDB" id="9807885at2"/>
<dbReference type="GO" id="GO:0004587">
    <property type="term" value="F:ornithine aminotransferase activity"/>
    <property type="evidence" value="ECO:0007669"/>
    <property type="project" value="UniProtKB-EC"/>
</dbReference>
<keyword evidence="5" id="KW-0808">Transferase</keyword>
<keyword evidence="11" id="KW-1185">Reference proteome</keyword>
<dbReference type="Gene3D" id="3.90.1150.10">
    <property type="entry name" value="Aspartate Aminotransferase, domain 1"/>
    <property type="match status" value="1"/>
</dbReference>
<evidence type="ECO:0000256" key="3">
    <source>
        <dbReference type="ARBA" id="ARBA00012924"/>
    </source>
</evidence>
<dbReference type="InterPro" id="IPR015422">
    <property type="entry name" value="PyrdxlP-dep_Trfase_small"/>
</dbReference>
<sequence length="415" mass="45691">MSKQSTHSYFDLEKTYGAFNYEPLPVVLERGSGIFLWDTDGRKYFDFLSAYSAVNQGHCHPRIIETLRTQSERLTLTSRAFHNDQLGPYEKFMCETFSYDRILPMNTGVEASETSVKLTRKWGYKVKGIEKDKAKIVFAAGNFWGRSIGAISASTDPLSRNDFGPFVPGFVIIPFNDTEALSKALEDPDVVGFMVEPIQGEAGVIVPDEGYLKKVRKICTEKNVLLIFDEVQTGLGRTGKLLACDHENVKPDILVLGKALSGGTIPVSAVLASNEVMLTLKPGEHGSTFGGNPLGCAVAKTAISVLLEERLPENAMERGSEFRAHMHQLQKSYSNQIREVRGKGLLNAVEFFPGKEGPVAKKICLDLIKVGVLAKQTHDHTVRFAPPLCISKSEMQEACGLILESISKNLDDSAK</sequence>
<dbReference type="EMBL" id="NPDZ01000001">
    <property type="protein sequence ID" value="PJZ74497.1"/>
    <property type="molecule type" value="Genomic_DNA"/>
</dbReference>
<keyword evidence="4" id="KW-0032">Aminotransferase</keyword>
<evidence type="ECO:0000256" key="6">
    <source>
        <dbReference type="ARBA" id="ARBA00022898"/>
    </source>
</evidence>
<evidence type="ECO:0000256" key="7">
    <source>
        <dbReference type="ARBA" id="ARBA00030587"/>
    </source>
</evidence>
<keyword evidence="6 8" id="KW-0663">Pyridoxal phosphate</keyword>
<protein>
    <recommendedName>
        <fullName evidence="3">ornithine aminotransferase</fullName>
        <ecNumber evidence="3">2.6.1.13</ecNumber>
    </recommendedName>
    <alternativeName>
        <fullName evidence="7">Ornithine--oxo-acid aminotransferase</fullName>
    </alternativeName>
</protein>
<dbReference type="GO" id="GO:0010121">
    <property type="term" value="P:L-arginine catabolic process to proline via ornithine"/>
    <property type="evidence" value="ECO:0007669"/>
    <property type="project" value="TreeGrafter"/>
</dbReference>
<dbReference type="PIRSF" id="PIRSF000521">
    <property type="entry name" value="Transaminase_4ab_Lys_Orn"/>
    <property type="match status" value="1"/>
</dbReference>
<evidence type="ECO:0000256" key="5">
    <source>
        <dbReference type="ARBA" id="ARBA00022679"/>
    </source>
</evidence>
<comment type="cofactor">
    <cofactor evidence="1">
        <name>pyridoxal 5'-phosphate</name>
        <dbReference type="ChEBI" id="CHEBI:597326"/>
    </cofactor>
</comment>
<dbReference type="Pfam" id="PF00202">
    <property type="entry name" value="Aminotran_3"/>
    <property type="match status" value="1"/>
</dbReference>
<dbReference type="GO" id="GO:0055129">
    <property type="term" value="P:L-proline biosynthetic process"/>
    <property type="evidence" value="ECO:0007669"/>
    <property type="project" value="UniProtKB-UniPathway"/>
</dbReference>
<dbReference type="InterPro" id="IPR050103">
    <property type="entry name" value="Class-III_PLP-dep_AT"/>
</dbReference>
<dbReference type="NCBIfam" id="TIGR01885">
    <property type="entry name" value="Orn_aminotrans"/>
    <property type="match status" value="1"/>
</dbReference>
<dbReference type="InterPro" id="IPR015424">
    <property type="entry name" value="PyrdxlP-dep_Trfase"/>
</dbReference>
<dbReference type="FunFam" id="3.40.640.10:FF:000011">
    <property type="entry name" value="Ornithine aminotransferase"/>
    <property type="match status" value="1"/>
</dbReference>
<dbReference type="EMBL" id="NPDY01000001">
    <property type="protein sequence ID" value="PJZ70965.1"/>
    <property type="molecule type" value="Genomic_DNA"/>
</dbReference>
<dbReference type="Proteomes" id="UP000231990">
    <property type="component" value="Unassembled WGS sequence"/>
</dbReference>
<dbReference type="GO" id="GO:0030170">
    <property type="term" value="F:pyridoxal phosphate binding"/>
    <property type="evidence" value="ECO:0007669"/>
    <property type="project" value="InterPro"/>
</dbReference>
<dbReference type="Gene3D" id="3.40.640.10">
    <property type="entry name" value="Type I PLP-dependent aspartate aminotransferase-like (Major domain)"/>
    <property type="match status" value="1"/>
</dbReference>
<dbReference type="GO" id="GO:0042802">
    <property type="term" value="F:identical protein binding"/>
    <property type="evidence" value="ECO:0007669"/>
    <property type="project" value="TreeGrafter"/>
</dbReference>
<comment type="similarity">
    <text evidence="8">Belongs to the class-III pyridoxal-phosphate-dependent aminotransferase family.</text>
</comment>
<gene>
    <name evidence="10" type="primary">rocD</name>
    <name evidence="9" type="ORF">CH360_00020</name>
    <name evidence="10" type="ORF">CH373_00020</name>
</gene>
<dbReference type="GO" id="GO:0019544">
    <property type="term" value="P:L-arginine catabolic process to L-glutamate"/>
    <property type="evidence" value="ECO:0007669"/>
    <property type="project" value="TreeGrafter"/>
</dbReference>
<accession>A0A2M9ZQY4</accession>
<dbReference type="Proteomes" id="UP000231962">
    <property type="component" value="Unassembled WGS sequence"/>
</dbReference>
<evidence type="ECO:0000256" key="2">
    <source>
        <dbReference type="ARBA" id="ARBA00004998"/>
    </source>
</evidence>
<comment type="pathway">
    <text evidence="2">Amino-acid biosynthesis; L-proline biosynthesis; L-glutamate 5-semialdehyde from L-ornithine: step 1/1.</text>
</comment>
<comment type="caution">
    <text evidence="10">The sequence shown here is derived from an EMBL/GenBank/DDBJ whole genome shotgun (WGS) entry which is preliminary data.</text>
</comment>
<dbReference type="InterPro" id="IPR010164">
    <property type="entry name" value="Orn_aminotrans"/>
</dbReference>
<evidence type="ECO:0000313" key="10">
    <source>
        <dbReference type="EMBL" id="PJZ74497.1"/>
    </source>
</evidence>
<dbReference type="InterPro" id="IPR005814">
    <property type="entry name" value="Aminotrans_3"/>
</dbReference>
<dbReference type="InterPro" id="IPR015421">
    <property type="entry name" value="PyrdxlP-dep_Trfase_major"/>
</dbReference>
<name>A0A2M9ZQY4_9LEPT</name>
<dbReference type="EC" id="2.6.1.13" evidence="3"/>
<dbReference type="RefSeq" id="WP_100711908.1">
    <property type="nucleotide sequence ID" value="NZ_NPDY01000001.1"/>
</dbReference>
<evidence type="ECO:0000256" key="1">
    <source>
        <dbReference type="ARBA" id="ARBA00001933"/>
    </source>
</evidence>
<evidence type="ECO:0000256" key="8">
    <source>
        <dbReference type="RuleBase" id="RU003560"/>
    </source>
</evidence>
<dbReference type="PANTHER" id="PTHR11986">
    <property type="entry name" value="AMINOTRANSFERASE CLASS III"/>
    <property type="match status" value="1"/>
</dbReference>
<organism evidence="10 12">
    <name type="scientific">Leptospira perolatii</name>
    <dbReference type="NCBI Taxonomy" id="2023191"/>
    <lineage>
        <taxon>Bacteria</taxon>
        <taxon>Pseudomonadati</taxon>
        <taxon>Spirochaetota</taxon>
        <taxon>Spirochaetia</taxon>
        <taxon>Leptospirales</taxon>
        <taxon>Leptospiraceae</taxon>
        <taxon>Leptospira</taxon>
    </lineage>
</organism>
<evidence type="ECO:0000313" key="12">
    <source>
        <dbReference type="Proteomes" id="UP000231990"/>
    </source>
</evidence>
<dbReference type="GO" id="GO:0005737">
    <property type="term" value="C:cytoplasm"/>
    <property type="evidence" value="ECO:0007669"/>
    <property type="project" value="TreeGrafter"/>
</dbReference>
<evidence type="ECO:0000313" key="9">
    <source>
        <dbReference type="EMBL" id="PJZ70965.1"/>
    </source>
</evidence>
<dbReference type="SUPFAM" id="SSF53383">
    <property type="entry name" value="PLP-dependent transferases"/>
    <property type="match status" value="1"/>
</dbReference>
<dbReference type="CDD" id="cd00610">
    <property type="entry name" value="OAT_like"/>
    <property type="match status" value="1"/>
</dbReference>
<dbReference type="InterPro" id="IPR049704">
    <property type="entry name" value="Aminotrans_3_PPA_site"/>
</dbReference>
<evidence type="ECO:0000256" key="4">
    <source>
        <dbReference type="ARBA" id="ARBA00022576"/>
    </source>
</evidence>